<evidence type="ECO:0000259" key="3">
    <source>
        <dbReference type="PROSITE" id="PS50157"/>
    </source>
</evidence>
<keyword evidence="5" id="KW-1185">Reference proteome</keyword>
<name>A0ABN8IQU9_9NEOP</name>
<dbReference type="InterPro" id="IPR036236">
    <property type="entry name" value="Znf_C2H2_sf"/>
</dbReference>
<dbReference type="InterPro" id="IPR013087">
    <property type="entry name" value="Znf_C2H2_type"/>
</dbReference>
<evidence type="ECO:0000313" key="4">
    <source>
        <dbReference type="EMBL" id="CAH2064510.1"/>
    </source>
</evidence>
<evidence type="ECO:0000256" key="1">
    <source>
        <dbReference type="PROSITE-ProRule" id="PRU00042"/>
    </source>
</evidence>
<evidence type="ECO:0000256" key="2">
    <source>
        <dbReference type="SAM" id="MobiDB-lite"/>
    </source>
</evidence>
<feature type="non-terminal residue" evidence="4">
    <location>
        <position position="203"/>
    </location>
</feature>
<keyword evidence="1" id="KW-0479">Metal-binding</keyword>
<feature type="domain" description="C2H2-type" evidence="3">
    <location>
        <begin position="172"/>
        <end position="200"/>
    </location>
</feature>
<gene>
    <name evidence="4" type="ORF">IPOD504_LOCUS12778</name>
</gene>
<proteinExistence type="predicted"/>
<dbReference type="EMBL" id="OW152842">
    <property type="protein sequence ID" value="CAH2064510.1"/>
    <property type="molecule type" value="Genomic_DNA"/>
</dbReference>
<sequence>MHKQFVHKKDVAAHLCDHCGKPFTHRHSNIAVYNQNARQPYHALPPAFHARLNRAAEFHYNRAVSLPRRHMPYHALSLPRSIACLKRAAALITPSPSPVATCQPKREPTVSRPLAPTPQNLAQAARLCSTISSRRLSPPPPHAVSRPLPRAFQNQAKLRAHVTALHSLEAPYRCAACPARFSWHSCLSRHVKKVHRRPEVEQN</sequence>
<organism evidence="4 5">
    <name type="scientific">Iphiclides podalirius</name>
    <name type="common">scarce swallowtail</name>
    <dbReference type="NCBI Taxonomy" id="110791"/>
    <lineage>
        <taxon>Eukaryota</taxon>
        <taxon>Metazoa</taxon>
        <taxon>Ecdysozoa</taxon>
        <taxon>Arthropoda</taxon>
        <taxon>Hexapoda</taxon>
        <taxon>Insecta</taxon>
        <taxon>Pterygota</taxon>
        <taxon>Neoptera</taxon>
        <taxon>Endopterygota</taxon>
        <taxon>Lepidoptera</taxon>
        <taxon>Glossata</taxon>
        <taxon>Ditrysia</taxon>
        <taxon>Papilionoidea</taxon>
        <taxon>Papilionidae</taxon>
        <taxon>Papilioninae</taxon>
        <taxon>Iphiclides</taxon>
    </lineage>
</organism>
<keyword evidence="1" id="KW-0863">Zinc-finger</keyword>
<dbReference type="Gene3D" id="3.30.160.60">
    <property type="entry name" value="Classic Zinc Finger"/>
    <property type="match status" value="1"/>
</dbReference>
<dbReference type="PROSITE" id="PS50157">
    <property type="entry name" value="ZINC_FINGER_C2H2_2"/>
    <property type="match status" value="1"/>
</dbReference>
<evidence type="ECO:0000313" key="5">
    <source>
        <dbReference type="Proteomes" id="UP000837857"/>
    </source>
</evidence>
<dbReference type="SUPFAM" id="SSF57667">
    <property type="entry name" value="beta-beta-alpha zinc fingers"/>
    <property type="match status" value="1"/>
</dbReference>
<protein>
    <recommendedName>
        <fullName evidence="3">C2H2-type domain-containing protein</fullName>
    </recommendedName>
</protein>
<dbReference type="Proteomes" id="UP000837857">
    <property type="component" value="Chromosome 30"/>
</dbReference>
<dbReference type="PROSITE" id="PS00028">
    <property type="entry name" value="ZINC_FINGER_C2H2_1"/>
    <property type="match status" value="1"/>
</dbReference>
<accession>A0ABN8IQU9</accession>
<feature type="region of interest" description="Disordered" evidence="2">
    <location>
        <begin position="96"/>
        <end position="116"/>
    </location>
</feature>
<keyword evidence="1" id="KW-0862">Zinc</keyword>
<reference evidence="4" key="1">
    <citation type="submission" date="2022-03" db="EMBL/GenBank/DDBJ databases">
        <authorList>
            <person name="Martin H S."/>
        </authorList>
    </citation>
    <scope>NUCLEOTIDE SEQUENCE</scope>
</reference>